<dbReference type="InterPro" id="IPR000537">
    <property type="entry name" value="UbiA_prenyltransferase"/>
</dbReference>
<reference evidence="12" key="3">
    <citation type="submission" date="2022-09" db="EMBL/GenBank/DDBJ databases">
        <title>Complete genome sequence of Vulcanisaeta souniana.</title>
        <authorList>
            <person name="Kato S."/>
            <person name="Itoh T."/>
            <person name="Ohkuma M."/>
        </authorList>
    </citation>
    <scope>NUCLEOTIDE SEQUENCE [LARGE SCALE GENOMIC DNA]</scope>
    <source>
        <strain evidence="12">JCM 11219</strain>
    </source>
</reference>
<keyword evidence="4" id="KW-0808">Transferase</keyword>
<evidence type="ECO:0000256" key="2">
    <source>
        <dbReference type="ARBA" id="ARBA00004863"/>
    </source>
</evidence>
<sequence>MESLKTPRPRFRAVMNIKTWLISFSPTTLTSAFSSVTLGTALAWYLDNRFNPIIYIITLTALLLAQAGVNLVHDYYDYLSGVDKLYRASGFSHRPHPIIDLRLSPRSVITVGYALLLVAFASGIYLFTLIGWLVLVLALVGLVIGVGYSIPPLKFHYRGYGEILAAIAMGPLVTWGSYIVQTGIYTNPAPLVVGIPNGLFTLLILIGSGALEIDACRAVGKITLVLLVGIRNTKYVVYITIALMYLAIIASAILHYLPYTSLITLLLIPRTIRLAGPLLSGDENVVRSRWKELRNLWAGPFSVRLIILIILIITMIIARIYPPLSV</sequence>
<dbReference type="Pfam" id="PF01040">
    <property type="entry name" value="UbiA"/>
    <property type="match status" value="1"/>
</dbReference>
<evidence type="ECO:0008006" key="13">
    <source>
        <dbReference type="Google" id="ProtNLM"/>
    </source>
</evidence>
<dbReference type="PANTHER" id="PTHR13929">
    <property type="entry name" value="1,4-DIHYDROXY-2-NAPHTHOATE OCTAPRENYLTRANSFERASE"/>
    <property type="match status" value="1"/>
</dbReference>
<dbReference type="PIRSF" id="PIRSF005355">
    <property type="entry name" value="UBIAD1"/>
    <property type="match status" value="1"/>
</dbReference>
<keyword evidence="7 8" id="KW-0472">Membrane</keyword>
<reference evidence="10" key="2">
    <citation type="submission" date="2020-09" db="EMBL/GenBank/DDBJ databases">
        <authorList>
            <person name="Sun Q."/>
            <person name="Ohkuma M."/>
        </authorList>
    </citation>
    <scope>NUCLEOTIDE SEQUENCE</scope>
    <source>
        <strain evidence="10">JCM 11219</strain>
    </source>
</reference>
<evidence type="ECO:0000313" key="9">
    <source>
        <dbReference type="EMBL" id="BDR91556.1"/>
    </source>
</evidence>
<protein>
    <recommendedName>
        <fullName evidence="13">Ubiquinone biosynthesis protein UbiA</fullName>
    </recommendedName>
</protein>
<comment type="subcellular location">
    <subcellularLocation>
        <location evidence="1">Cell membrane</location>
        <topology evidence="1">Multi-pass membrane protein</topology>
    </subcellularLocation>
</comment>
<evidence type="ECO:0000313" key="12">
    <source>
        <dbReference type="Proteomes" id="UP001060771"/>
    </source>
</evidence>
<dbReference type="EMBL" id="BMNM01000002">
    <property type="protein sequence ID" value="GGI74100.1"/>
    <property type="molecule type" value="Genomic_DNA"/>
</dbReference>
<dbReference type="GO" id="GO:0004659">
    <property type="term" value="F:prenyltransferase activity"/>
    <property type="evidence" value="ECO:0007669"/>
    <property type="project" value="InterPro"/>
</dbReference>
<dbReference type="Gene3D" id="1.10.357.140">
    <property type="entry name" value="UbiA prenyltransferase"/>
    <property type="match status" value="1"/>
</dbReference>
<evidence type="ECO:0000256" key="8">
    <source>
        <dbReference type="SAM" id="Phobius"/>
    </source>
</evidence>
<feature type="transmembrane region" description="Helical" evidence="8">
    <location>
        <begin position="20"/>
        <end position="46"/>
    </location>
</feature>
<evidence type="ECO:0000256" key="5">
    <source>
        <dbReference type="ARBA" id="ARBA00022692"/>
    </source>
</evidence>
<evidence type="ECO:0000256" key="4">
    <source>
        <dbReference type="ARBA" id="ARBA00022679"/>
    </source>
</evidence>
<dbReference type="InterPro" id="IPR026046">
    <property type="entry name" value="UBIAD1"/>
</dbReference>
<dbReference type="AlphaFoldDB" id="A0A830E684"/>
<feature type="transmembrane region" description="Helical" evidence="8">
    <location>
        <begin position="108"/>
        <end position="126"/>
    </location>
</feature>
<proteinExistence type="predicted"/>
<dbReference type="CDD" id="cd13962">
    <property type="entry name" value="PT_UbiA_UBIAD1"/>
    <property type="match status" value="1"/>
</dbReference>
<dbReference type="GO" id="GO:0005886">
    <property type="term" value="C:plasma membrane"/>
    <property type="evidence" value="ECO:0007669"/>
    <property type="project" value="UniProtKB-SubCell"/>
</dbReference>
<dbReference type="Proteomes" id="UP001060771">
    <property type="component" value="Chromosome"/>
</dbReference>
<reference evidence="9" key="4">
    <citation type="journal article" date="2023" name="Microbiol. Resour. Announc.">
        <title>Complete Genome Sequence of Vulcanisaeta souniana Strain IC-059, a Hyperthermophilic Archaeon Isolated from Hot Spring Water in Japan.</title>
        <authorList>
            <person name="Kato S."/>
            <person name="Itoh T."/>
            <person name="Wu L."/>
            <person name="Ma J."/>
            <person name="Ohkuma M."/>
        </authorList>
    </citation>
    <scope>NUCLEOTIDE SEQUENCE</scope>
    <source>
        <strain evidence="9">JCM 11219</strain>
    </source>
</reference>
<dbReference type="Proteomes" id="UP000657075">
    <property type="component" value="Unassembled WGS sequence"/>
</dbReference>
<evidence type="ECO:0000256" key="6">
    <source>
        <dbReference type="ARBA" id="ARBA00022989"/>
    </source>
</evidence>
<comment type="pathway">
    <text evidence="2">Quinol/quinone metabolism; menaquinone biosynthesis.</text>
</comment>
<evidence type="ECO:0000256" key="7">
    <source>
        <dbReference type="ARBA" id="ARBA00023136"/>
    </source>
</evidence>
<keyword evidence="6 8" id="KW-1133">Transmembrane helix</keyword>
<dbReference type="GO" id="GO:0009234">
    <property type="term" value="P:menaquinone biosynthetic process"/>
    <property type="evidence" value="ECO:0007669"/>
    <property type="project" value="UniProtKB-UniPathway"/>
</dbReference>
<feature type="transmembrane region" description="Helical" evidence="8">
    <location>
        <begin position="235"/>
        <end position="256"/>
    </location>
</feature>
<keyword evidence="12" id="KW-1185">Reference proteome</keyword>
<feature type="transmembrane region" description="Helical" evidence="8">
    <location>
        <begin position="132"/>
        <end position="151"/>
    </location>
</feature>
<name>A0A830E684_9CREN</name>
<evidence type="ECO:0000313" key="11">
    <source>
        <dbReference type="Proteomes" id="UP000657075"/>
    </source>
</evidence>
<dbReference type="UniPathway" id="UPA00079"/>
<dbReference type="PANTHER" id="PTHR13929:SF0">
    <property type="entry name" value="UBIA PRENYLTRANSFERASE DOMAIN-CONTAINING PROTEIN 1"/>
    <property type="match status" value="1"/>
</dbReference>
<accession>A0A830E684</accession>
<reference evidence="10" key="1">
    <citation type="journal article" date="2014" name="Int. J. Syst. Evol. Microbiol.">
        <title>Complete genome sequence of Corynebacterium casei LMG S-19264T (=DSM 44701T), isolated from a smear-ripened cheese.</title>
        <authorList>
            <consortium name="US DOE Joint Genome Institute (JGI-PGF)"/>
            <person name="Walter F."/>
            <person name="Albersmeier A."/>
            <person name="Kalinowski J."/>
            <person name="Ruckert C."/>
        </authorList>
    </citation>
    <scope>NUCLEOTIDE SEQUENCE</scope>
    <source>
        <strain evidence="10">JCM 11219</strain>
    </source>
</reference>
<keyword evidence="5 8" id="KW-0812">Transmembrane</keyword>
<evidence type="ECO:0000256" key="1">
    <source>
        <dbReference type="ARBA" id="ARBA00004651"/>
    </source>
</evidence>
<evidence type="ECO:0000256" key="3">
    <source>
        <dbReference type="ARBA" id="ARBA00022428"/>
    </source>
</evidence>
<feature type="transmembrane region" description="Helical" evidence="8">
    <location>
        <begin position="52"/>
        <end position="72"/>
    </location>
</feature>
<gene>
    <name evidence="10" type="ORF">GCM10007112_08650</name>
    <name evidence="9" type="ORF">Vsou_06490</name>
</gene>
<keyword evidence="3" id="KW-0474">Menaquinone biosynthesis</keyword>
<dbReference type="GO" id="GO:0042371">
    <property type="term" value="P:vitamin K biosynthetic process"/>
    <property type="evidence" value="ECO:0007669"/>
    <property type="project" value="TreeGrafter"/>
</dbReference>
<dbReference type="EMBL" id="AP026830">
    <property type="protein sequence ID" value="BDR91556.1"/>
    <property type="molecule type" value="Genomic_DNA"/>
</dbReference>
<dbReference type="InterPro" id="IPR044878">
    <property type="entry name" value="UbiA_sf"/>
</dbReference>
<evidence type="ECO:0000313" key="10">
    <source>
        <dbReference type="EMBL" id="GGI74100.1"/>
    </source>
</evidence>
<feature type="transmembrane region" description="Helical" evidence="8">
    <location>
        <begin position="191"/>
        <end position="214"/>
    </location>
</feature>
<feature type="transmembrane region" description="Helical" evidence="8">
    <location>
        <begin position="301"/>
        <end position="321"/>
    </location>
</feature>
<feature type="transmembrane region" description="Helical" evidence="8">
    <location>
        <begin position="163"/>
        <end position="185"/>
    </location>
</feature>
<organism evidence="10 11">
    <name type="scientific">Vulcanisaeta souniana JCM 11219</name>
    <dbReference type="NCBI Taxonomy" id="1293586"/>
    <lineage>
        <taxon>Archaea</taxon>
        <taxon>Thermoproteota</taxon>
        <taxon>Thermoprotei</taxon>
        <taxon>Thermoproteales</taxon>
        <taxon>Thermoproteaceae</taxon>
        <taxon>Vulcanisaeta</taxon>
    </lineage>
</organism>